<gene>
    <name evidence="3" type="ORF">V6R90_07745</name>
</gene>
<accession>A0ABV1NXC3</accession>
<dbReference type="Proteomes" id="UP001482520">
    <property type="component" value="Unassembled WGS sequence"/>
</dbReference>
<evidence type="ECO:0008006" key="5">
    <source>
        <dbReference type="Google" id="ProtNLM"/>
    </source>
</evidence>
<keyword evidence="2" id="KW-0472">Membrane</keyword>
<feature type="region of interest" description="Disordered" evidence="1">
    <location>
        <begin position="32"/>
        <end position="75"/>
    </location>
</feature>
<keyword evidence="2" id="KW-1133">Transmembrane helix</keyword>
<organism evidence="3 4">
    <name type="scientific">Nocardioides kribbensis</name>
    <dbReference type="NCBI Taxonomy" id="305517"/>
    <lineage>
        <taxon>Bacteria</taxon>
        <taxon>Bacillati</taxon>
        <taxon>Actinomycetota</taxon>
        <taxon>Actinomycetes</taxon>
        <taxon>Propionibacteriales</taxon>
        <taxon>Nocardioidaceae</taxon>
        <taxon>Nocardioides</taxon>
    </lineage>
</organism>
<feature type="compositionally biased region" description="Basic and acidic residues" evidence="1">
    <location>
        <begin position="46"/>
        <end position="60"/>
    </location>
</feature>
<evidence type="ECO:0000256" key="2">
    <source>
        <dbReference type="SAM" id="Phobius"/>
    </source>
</evidence>
<name>A0ABV1NXC3_9ACTN</name>
<evidence type="ECO:0000256" key="1">
    <source>
        <dbReference type="SAM" id="MobiDB-lite"/>
    </source>
</evidence>
<evidence type="ECO:0000313" key="4">
    <source>
        <dbReference type="Proteomes" id="UP001482520"/>
    </source>
</evidence>
<keyword evidence="2" id="KW-0812">Transmembrane</keyword>
<comment type="caution">
    <text evidence="3">The sequence shown here is derived from an EMBL/GenBank/DDBJ whole genome shotgun (WGS) entry which is preliminary data.</text>
</comment>
<protein>
    <recommendedName>
        <fullName evidence="5">DUF2946 domain-containing protein</fullName>
    </recommendedName>
</protein>
<dbReference type="RefSeq" id="WP_349804307.1">
    <property type="nucleotide sequence ID" value="NZ_JBEGDP010000006.1"/>
</dbReference>
<feature type="compositionally biased region" description="Low complexity" evidence="1">
    <location>
        <begin position="61"/>
        <end position="74"/>
    </location>
</feature>
<sequence length="144" mass="14443">MTRSRSRWALAALFLVLAGLFGMHGLGDHSAGHSAHVAPAGATDHGTGHGTDHGTGHETETAGAAAPGTGPDTAVLSAPPVDDGMAGLCLAVLLGGLGALLLLGRGLRRTPWLLPRLTLVGVAPPARGRDPDPPLLSALCVCRC</sequence>
<keyword evidence="4" id="KW-1185">Reference proteome</keyword>
<dbReference type="EMBL" id="JBEGDP010000006">
    <property type="protein sequence ID" value="MEQ7847170.1"/>
    <property type="molecule type" value="Genomic_DNA"/>
</dbReference>
<reference evidence="3 4" key="1">
    <citation type="submission" date="2024-02" db="EMBL/GenBank/DDBJ databases">
        <title>Full genome sequence of Nocardioides kribbensis.</title>
        <authorList>
            <person name="Poletto B.L."/>
            <person name="Silva G."/>
            <person name="Galante D."/>
            <person name="Campos K.R."/>
            <person name="Santos M.B.N."/>
            <person name="Sacchi C.T."/>
        </authorList>
    </citation>
    <scope>NUCLEOTIDE SEQUENCE [LARGE SCALE GENOMIC DNA]</scope>
    <source>
        <strain evidence="3 4">O4R</strain>
    </source>
</reference>
<feature type="transmembrane region" description="Helical" evidence="2">
    <location>
        <begin position="85"/>
        <end position="103"/>
    </location>
</feature>
<evidence type="ECO:0000313" key="3">
    <source>
        <dbReference type="EMBL" id="MEQ7847170.1"/>
    </source>
</evidence>
<proteinExistence type="predicted"/>